<gene>
    <name evidence="2" type="ORF">SEMRO_583_G170700.1</name>
</gene>
<accession>A0A9N8E5Y0</accession>
<dbReference type="AlphaFoldDB" id="A0A9N8E5Y0"/>
<dbReference type="EMBL" id="CAICTM010000582">
    <property type="protein sequence ID" value="CAB9513299.1"/>
    <property type="molecule type" value="Genomic_DNA"/>
</dbReference>
<feature type="compositionally biased region" description="Polar residues" evidence="1">
    <location>
        <begin position="308"/>
        <end position="319"/>
    </location>
</feature>
<reference evidence="2" key="1">
    <citation type="submission" date="2020-06" db="EMBL/GenBank/DDBJ databases">
        <authorList>
            <consortium name="Plant Systems Biology data submission"/>
        </authorList>
    </citation>
    <scope>NUCLEOTIDE SEQUENCE</scope>
    <source>
        <strain evidence="2">D6</strain>
    </source>
</reference>
<name>A0A9N8E5Y0_9STRA</name>
<evidence type="ECO:0000313" key="2">
    <source>
        <dbReference type="EMBL" id="CAB9513299.1"/>
    </source>
</evidence>
<feature type="region of interest" description="Disordered" evidence="1">
    <location>
        <begin position="1"/>
        <end position="71"/>
    </location>
</feature>
<feature type="compositionally biased region" description="Acidic residues" evidence="1">
    <location>
        <begin position="273"/>
        <end position="285"/>
    </location>
</feature>
<feature type="compositionally biased region" description="Low complexity" evidence="1">
    <location>
        <begin position="45"/>
        <end position="58"/>
    </location>
</feature>
<protein>
    <submittedName>
        <fullName evidence="2">Uncharacterized protein</fullName>
    </submittedName>
</protein>
<keyword evidence="3" id="KW-1185">Reference proteome</keyword>
<organism evidence="2 3">
    <name type="scientific">Seminavis robusta</name>
    <dbReference type="NCBI Taxonomy" id="568900"/>
    <lineage>
        <taxon>Eukaryota</taxon>
        <taxon>Sar</taxon>
        <taxon>Stramenopiles</taxon>
        <taxon>Ochrophyta</taxon>
        <taxon>Bacillariophyta</taxon>
        <taxon>Bacillariophyceae</taxon>
        <taxon>Bacillariophycidae</taxon>
        <taxon>Naviculales</taxon>
        <taxon>Naviculaceae</taxon>
        <taxon>Seminavis</taxon>
    </lineage>
</organism>
<feature type="compositionally biased region" description="Low complexity" evidence="1">
    <location>
        <begin position="410"/>
        <end position="426"/>
    </location>
</feature>
<feature type="region of interest" description="Disordered" evidence="1">
    <location>
        <begin position="242"/>
        <end position="469"/>
    </location>
</feature>
<dbReference type="Proteomes" id="UP001153069">
    <property type="component" value="Unassembled WGS sequence"/>
</dbReference>
<sequence length="504" mass="54904">MFDNSLIQQQHQQRQRQRRRGLPEDPSGSFNRGRPLPQQQEPPFSHNLRSSSSNNNHNKPPRAMPCLTSSVSGPSVLSRSHDFASDVSVLSCASAQEAKAWFCVNCSYRNSDMYQTTCALCGCARCITGATNQSISSCASVSSNNTTTTGGKQTIFTIDSNISLFGNQSIRSAASRTTGTGASHSTKVVSNCSNLFLRRPSNDHQQNITSCAKIARGPLRRPSTDHHNTSCAVIARGPLRRPRCEDEEEDGCAQPPNHHHHNSNTALDAVSSSDDDESDDDDYDDVSIASQDTCRMGSLSSSSCSNSVEANDSHSSGSEDSVDDSLDSQKSRRKVVPHDEPTEMQPRHVRRRPRQLPQASSPVKPLRQDAIVVATTTATTEPVKKSSSTHKKKSIKDFIPGLRRRRRSSNRSNATTSTAALSLASGSSGGSIKSKFSSLETLSSHVLPHHDEQASCSTHDEEDDDDSDAFHNSCGRSDWCQAGSVRRPGLHPLMPTARYGENYY</sequence>
<proteinExistence type="predicted"/>
<evidence type="ECO:0000313" key="3">
    <source>
        <dbReference type="Proteomes" id="UP001153069"/>
    </source>
</evidence>
<evidence type="ECO:0000256" key="1">
    <source>
        <dbReference type="SAM" id="MobiDB-lite"/>
    </source>
</evidence>
<feature type="compositionally biased region" description="Low complexity" evidence="1">
    <location>
        <begin position="286"/>
        <end position="307"/>
    </location>
</feature>
<feature type="compositionally biased region" description="Polar residues" evidence="1">
    <location>
        <begin position="434"/>
        <end position="444"/>
    </location>
</feature>
<comment type="caution">
    <text evidence="2">The sequence shown here is derived from an EMBL/GenBank/DDBJ whole genome shotgun (WGS) entry which is preliminary data.</text>
</comment>